<dbReference type="Pfam" id="PF00072">
    <property type="entry name" value="Response_reg"/>
    <property type="match status" value="1"/>
</dbReference>
<keyword evidence="1" id="KW-0597">Phosphoprotein</keyword>
<dbReference type="RefSeq" id="WP_133989782.1">
    <property type="nucleotide sequence ID" value="NZ_SODV01000001.1"/>
</dbReference>
<keyword evidence="5" id="KW-1185">Reference proteome</keyword>
<feature type="modified residue" description="4-aspartylphosphate" evidence="1">
    <location>
        <position position="53"/>
    </location>
</feature>
<dbReference type="InterPro" id="IPR046947">
    <property type="entry name" value="LytR-like"/>
</dbReference>
<dbReference type="InterPro" id="IPR011006">
    <property type="entry name" value="CheY-like_superfamily"/>
</dbReference>
<proteinExistence type="predicted"/>
<evidence type="ECO:0000256" key="1">
    <source>
        <dbReference type="PROSITE-ProRule" id="PRU00169"/>
    </source>
</evidence>
<sequence length="232" mass="26249">MNLTCVVIDDEPVARKVLKEFIADVAFLELVGEAEDPLQALPLAGQVDVLFLDINMPKINGMDFIRGLSPGPSLIMTTAYPAHAAEAYGLNVLDYLVKPIAFERFLKACNKALEWKTLHAGSGPQDHFFVKCNSQIEKVLYDDLVYAEAMMNYVMLYTTARKMLVYVTMKALEEQLPAERFIKVHKSFIVNRDKIKSIDGHVLDMGSARIAISQSLREKVIQEIVRDRMLRR</sequence>
<dbReference type="InterPro" id="IPR001789">
    <property type="entry name" value="Sig_transdc_resp-reg_receiver"/>
</dbReference>
<evidence type="ECO:0000313" key="5">
    <source>
        <dbReference type="Proteomes" id="UP000294498"/>
    </source>
</evidence>
<accession>A0A4R8DNH0</accession>
<evidence type="ECO:0000259" key="3">
    <source>
        <dbReference type="PROSITE" id="PS50930"/>
    </source>
</evidence>
<dbReference type="SMART" id="SM00850">
    <property type="entry name" value="LytTR"/>
    <property type="match status" value="1"/>
</dbReference>
<evidence type="ECO:0000313" key="4">
    <source>
        <dbReference type="EMBL" id="TDW99247.1"/>
    </source>
</evidence>
<name>A0A4R8DNH0_9BACT</name>
<dbReference type="SMART" id="SM00448">
    <property type="entry name" value="REC"/>
    <property type="match status" value="1"/>
</dbReference>
<feature type="domain" description="HTH LytTR-type" evidence="3">
    <location>
        <begin position="128"/>
        <end position="199"/>
    </location>
</feature>
<dbReference type="PANTHER" id="PTHR37299:SF1">
    <property type="entry name" value="STAGE 0 SPORULATION PROTEIN A HOMOLOG"/>
    <property type="match status" value="1"/>
</dbReference>
<dbReference type="GO" id="GO:0003677">
    <property type="term" value="F:DNA binding"/>
    <property type="evidence" value="ECO:0007669"/>
    <property type="project" value="InterPro"/>
</dbReference>
<dbReference type="AlphaFoldDB" id="A0A4R8DNH0"/>
<dbReference type="InterPro" id="IPR007492">
    <property type="entry name" value="LytTR_DNA-bd_dom"/>
</dbReference>
<dbReference type="SUPFAM" id="SSF52172">
    <property type="entry name" value="CheY-like"/>
    <property type="match status" value="1"/>
</dbReference>
<dbReference type="Gene3D" id="3.40.50.2300">
    <property type="match status" value="1"/>
</dbReference>
<comment type="caution">
    <text evidence="4">The sequence shown here is derived from an EMBL/GenBank/DDBJ whole genome shotgun (WGS) entry which is preliminary data.</text>
</comment>
<gene>
    <name evidence="4" type="ORF">EDB95_0256</name>
</gene>
<dbReference type="GO" id="GO:0000156">
    <property type="term" value="F:phosphorelay response regulator activity"/>
    <property type="evidence" value="ECO:0007669"/>
    <property type="project" value="InterPro"/>
</dbReference>
<dbReference type="PROSITE" id="PS50930">
    <property type="entry name" value="HTH_LYTTR"/>
    <property type="match status" value="1"/>
</dbReference>
<dbReference type="Pfam" id="PF04397">
    <property type="entry name" value="LytTR"/>
    <property type="match status" value="1"/>
</dbReference>
<reference evidence="4 5" key="1">
    <citation type="submission" date="2019-03" db="EMBL/GenBank/DDBJ databases">
        <title>Genomic Encyclopedia of Type Strains, Phase IV (KMG-IV): sequencing the most valuable type-strain genomes for metagenomic binning, comparative biology and taxonomic classification.</title>
        <authorList>
            <person name="Goeker M."/>
        </authorList>
    </citation>
    <scope>NUCLEOTIDE SEQUENCE [LARGE SCALE GENOMIC DNA]</scope>
    <source>
        <strain evidence="4 5">DSM 100059</strain>
    </source>
</reference>
<dbReference type="EMBL" id="SODV01000001">
    <property type="protein sequence ID" value="TDW99247.1"/>
    <property type="molecule type" value="Genomic_DNA"/>
</dbReference>
<dbReference type="PANTHER" id="PTHR37299">
    <property type="entry name" value="TRANSCRIPTIONAL REGULATOR-RELATED"/>
    <property type="match status" value="1"/>
</dbReference>
<dbReference type="Gene3D" id="2.40.50.1020">
    <property type="entry name" value="LytTr DNA-binding domain"/>
    <property type="match status" value="1"/>
</dbReference>
<evidence type="ECO:0000259" key="2">
    <source>
        <dbReference type="PROSITE" id="PS50110"/>
    </source>
</evidence>
<feature type="domain" description="Response regulatory" evidence="2">
    <location>
        <begin position="4"/>
        <end position="113"/>
    </location>
</feature>
<protein>
    <submittedName>
        <fullName evidence="4">LytTR family two component transcriptional regulator</fullName>
    </submittedName>
</protein>
<dbReference type="PROSITE" id="PS50110">
    <property type="entry name" value="RESPONSE_REGULATORY"/>
    <property type="match status" value="1"/>
</dbReference>
<dbReference type="OrthoDB" id="9787344at2"/>
<dbReference type="Proteomes" id="UP000294498">
    <property type="component" value="Unassembled WGS sequence"/>
</dbReference>
<organism evidence="4 5">
    <name type="scientific">Dinghuibacter silviterrae</name>
    <dbReference type="NCBI Taxonomy" id="1539049"/>
    <lineage>
        <taxon>Bacteria</taxon>
        <taxon>Pseudomonadati</taxon>
        <taxon>Bacteroidota</taxon>
        <taxon>Chitinophagia</taxon>
        <taxon>Chitinophagales</taxon>
        <taxon>Chitinophagaceae</taxon>
        <taxon>Dinghuibacter</taxon>
    </lineage>
</organism>